<organism evidence="6 7">
    <name type="scientific">Deinococcus rufus</name>
    <dbReference type="NCBI Taxonomy" id="2136097"/>
    <lineage>
        <taxon>Bacteria</taxon>
        <taxon>Thermotogati</taxon>
        <taxon>Deinococcota</taxon>
        <taxon>Deinococci</taxon>
        <taxon>Deinococcales</taxon>
        <taxon>Deinococcaceae</taxon>
        <taxon>Deinococcus</taxon>
    </lineage>
</organism>
<evidence type="ECO:0000259" key="5">
    <source>
        <dbReference type="PROSITE" id="PS50857"/>
    </source>
</evidence>
<dbReference type="Pfam" id="PF00116">
    <property type="entry name" value="COX2"/>
    <property type="match status" value="1"/>
</dbReference>
<dbReference type="PANTHER" id="PTHR42838">
    <property type="entry name" value="CYTOCHROME C OXIDASE SUBUNIT II"/>
    <property type="match status" value="1"/>
</dbReference>
<feature type="domain" description="Cytochrome oxidase subunit II copper A binding" evidence="5">
    <location>
        <begin position="76"/>
        <end position="178"/>
    </location>
</feature>
<evidence type="ECO:0000256" key="2">
    <source>
        <dbReference type="ARBA" id="ARBA00022723"/>
    </source>
</evidence>
<sequence length="178" mass="19004">MAPPPSPAASGLDHRTLETWETIWGGLSLVLVWLLFVGVIASMISGTFPQLSGGGHAAVGRGRIDPAQLEVTPFARPGLVRTAQGLELYIVARSFTFTPAVVHVPADTPITVHVTSVDVVHGFQVTGTTINDEILPGHVASFTVTFRHPGAQDVICNEYCGAGHHTMMTRFIVDPKEN</sequence>
<dbReference type="RefSeq" id="WP_322474029.1">
    <property type="nucleotide sequence ID" value="NZ_JBHRZG010000008.1"/>
</dbReference>
<reference evidence="7" key="1">
    <citation type="journal article" date="2019" name="Int. J. Syst. Evol. Microbiol.">
        <title>The Global Catalogue of Microorganisms (GCM) 10K type strain sequencing project: providing services to taxonomists for standard genome sequencing and annotation.</title>
        <authorList>
            <consortium name="The Broad Institute Genomics Platform"/>
            <consortium name="The Broad Institute Genome Sequencing Center for Infectious Disease"/>
            <person name="Wu L."/>
            <person name="Ma J."/>
        </authorList>
    </citation>
    <scope>NUCLEOTIDE SEQUENCE [LARGE SCALE GENOMIC DNA]</scope>
    <source>
        <strain evidence="7">CCTCC AB 2017081</strain>
    </source>
</reference>
<evidence type="ECO:0000256" key="3">
    <source>
        <dbReference type="ARBA" id="ARBA00023008"/>
    </source>
</evidence>
<dbReference type="SUPFAM" id="SSF49503">
    <property type="entry name" value="Cupredoxins"/>
    <property type="match status" value="1"/>
</dbReference>
<keyword evidence="3" id="KW-0186">Copper</keyword>
<keyword evidence="4" id="KW-1133">Transmembrane helix</keyword>
<dbReference type="InterPro" id="IPR001505">
    <property type="entry name" value="Copper_CuA"/>
</dbReference>
<dbReference type="EMBL" id="JBHRZG010000008">
    <property type="protein sequence ID" value="MFC3832712.1"/>
    <property type="molecule type" value="Genomic_DNA"/>
</dbReference>
<comment type="caution">
    <text evidence="6">The sequence shown here is derived from an EMBL/GenBank/DDBJ whole genome shotgun (WGS) entry which is preliminary data.</text>
</comment>
<protein>
    <submittedName>
        <fullName evidence="6">Cytochrome C oxidase subunit II</fullName>
    </submittedName>
</protein>
<evidence type="ECO:0000313" key="6">
    <source>
        <dbReference type="EMBL" id="MFC3832712.1"/>
    </source>
</evidence>
<dbReference type="PROSITE" id="PS00078">
    <property type="entry name" value="COX2"/>
    <property type="match status" value="1"/>
</dbReference>
<keyword evidence="4" id="KW-0812">Transmembrane</keyword>
<dbReference type="PANTHER" id="PTHR42838:SF2">
    <property type="entry name" value="NITROUS-OXIDE REDUCTASE"/>
    <property type="match status" value="1"/>
</dbReference>
<evidence type="ECO:0000256" key="1">
    <source>
        <dbReference type="ARBA" id="ARBA00004196"/>
    </source>
</evidence>
<evidence type="ECO:0000313" key="7">
    <source>
        <dbReference type="Proteomes" id="UP001595803"/>
    </source>
</evidence>
<dbReference type="InterPro" id="IPR002429">
    <property type="entry name" value="CcO_II-like_C"/>
</dbReference>
<comment type="subcellular location">
    <subcellularLocation>
        <location evidence="1">Cell envelope</location>
    </subcellularLocation>
</comment>
<dbReference type="PROSITE" id="PS50857">
    <property type="entry name" value="COX2_CUA"/>
    <property type="match status" value="1"/>
</dbReference>
<feature type="transmembrane region" description="Helical" evidence="4">
    <location>
        <begin position="23"/>
        <end position="44"/>
    </location>
</feature>
<keyword evidence="7" id="KW-1185">Reference proteome</keyword>
<dbReference type="Proteomes" id="UP001595803">
    <property type="component" value="Unassembled WGS sequence"/>
</dbReference>
<gene>
    <name evidence="6" type="ORF">ACFOSB_07570</name>
</gene>
<accession>A0ABV7Z5M7</accession>
<keyword evidence="4" id="KW-0472">Membrane</keyword>
<evidence type="ECO:0000256" key="4">
    <source>
        <dbReference type="SAM" id="Phobius"/>
    </source>
</evidence>
<proteinExistence type="predicted"/>
<dbReference type="InterPro" id="IPR051403">
    <property type="entry name" value="NosZ/Cyto_c_oxidase_sub2"/>
</dbReference>
<keyword evidence="2" id="KW-0479">Metal-binding</keyword>
<dbReference type="Gene3D" id="2.60.40.420">
    <property type="entry name" value="Cupredoxins - blue copper proteins"/>
    <property type="match status" value="1"/>
</dbReference>
<dbReference type="InterPro" id="IPR008972">
    <property type="entry name" value="Cupredoxin"/>
</dbReference>
<name>A0ABV7Z5M7_9DEIO</name>